<dbReference type="EMBL" id="AZEC01000023">
    <property type="protein sequence ID" value="KRL08436.1"/>
    <property type="molecule type" value="Genomic_DNA"/>
</dbReference>
<evidence type="ECO:0000313" key="2">
    <source>
        <dbReference type="EMBL" id="KRL08436.1"/>
    </source>
</evidence>
<dbReference type="PATRIC" id="fig|1423792.3.peg.1648"/>
<feature type="transmembrane region" description="Helical" evidence="1">
    <location>
        <begin position="12"/>
        <end position="28"/>
    </location>
</feature>
<keyword evidence="1" id="KW-0472">Membrane</keyword>
<comment type="caution">
    <text evidence="2">The sequence shown here is derived from an EMBL/GenBank/DDBJ whole genome shotgun (WGS) entry which is preliminary data.</text>
</comment>
<feature type="transmembrane region" description="Helical" evidence="1">
    <location>
        <begin position="139"/>
        <end position="158"/>
    </location>
</feature>
<evidence type="ECO:0000313" key="3">
    <source>
        <dbReference type="Proteomes" id="UP000051330"/>
    </source>
</evidence>
<dbReference type="Proteomes" id="UP000051330">
    <property type="component" value="Unassembled WGS sequence"/>
</dbReference>
<reference evidence="2 3" key="1">
    <citation type="journal article" date="2015" name="Genome Announc.">
        <title>Expanding the biotechnology potential of lactobacilli through comparative genomics of 213 strains and associated genera.</title>
        <authorList>
            <person name="Sun Z."/>
            <person name="Harris H.M."/>
            <person name="McCann A."/>
            <person name="Guo C."/>
            <person name="Argimon S."/>
            <person name="Zhang W."/>
            <person name="Yang X."/>
            <person name="Jeffery I.B."/>
            <person name="Cooney J.C."/>
            <person name="Kagawa T.F."/>
            <person name="Liu W."/>
            <person name="Song Y."/>
            <person name="Salvetti E."/>
            <person name="Wrobel A."/>
            <person name="Rasinkangas P."/>
            <person name="Parkhill J."/>
            <person name="Rea M.C."/>
            <person name="O'Sullivan O."/>
            <person name="Ritari J."/>
            <person name="Douillard F.P."/>
            <person name="Paul Ross R."/>
            <person name="Yang R."/>
            <person name="Briner A.E."/>
            <person name="Felis G.E."/>
            <person name="de Vos W.M."/>
            <person name="Barrangou R."/>
            <person name="Klaenhammer T.R."/>
            <person name="Caufield P.W."/>
            <person name="Cui Y."/>
            <person name="Zhang H."/>
            <person name="O'Toole P.W."/>
        </authorList>
    </citation>
    <scope>NUCLEOTIDE SEQUENCE [LARGE SCALE GENOMIC DNA]</scope>
    <source>
        <strain evidence="2 3">DSM 12744</strain>
    </source>
</reference>
<feature type="transmembrane region" description="Helical" evidence="1">
    <location>
        <begin position="65"/>
        <end position="81"/>
    </location>
</feature>
<keyword evidence="1" id="KW-1133">Transmembrane helix</keyword>
<sequence>MHNETTKERWGHTVAYVGVLCLAPWLLAWKSAQYAHFIPLVLTSLLAIANVLYIDWLIPRHPKRNLQIIWLILNLIGGVTVGWRGNWFMAALIVLAAILWVLPNSLAQQPLELKLLPIIADGLAPLILSVVLYDSAEGALFIPALIWPLLSFLTLAATSTMATISRGPIRLTVALGTSVVVFVIGALTAHLSPLILLLPIAALLLSIMPQRKRYWSPAILSIASIIYCLMAR</sequence>
<feature type="transmembrane region" description="Helical" evidence="1">
    <location>
        <begin position="87"/>
        <end position="103"/>
    </location>
</feature>
<feature type="transmembrane region" description="Helical" evidence="1">
    <location>
        <begin position="34"/>
        <end position="53"/>
    </location>
</feature>
<dbReference type="RefSeq" id="WP_057822442.1">
    <property type="nucleotide sequence ID" value="NZ_AZEC01000023.1"/>
</dbReference>
<keyword evidence="1" id="KW-0812">Transmembrane</keyword>
<gene>
    <name evidence="2" type="ORF">FD09_GL001627</name>
</gene>
<accession>A0A0R1MS01</accession>
<dbReference type="OrthoDB" id="2296320at2"/>
<proteinExistence type="predicted"/>
<feature type="transmembrane region" description="Helical" evidence="1">
    <location>
        <begin position="179"/>
        <end position="208"/>
    </location>
</feature>
<dbReference type="AlphaFoldDB" id="A0A0R1MS01"/>
<keyword evidence="3" id="KW-1185">Reference proteome</keyword>
<feature type="transmembrane region" description="Helical" evidence="1">
    <location>
        <begin position="214"/>
        <end position="231"/>
    </location>
</feature>
<evidence type="ECO:0000256" key="1">
    <source>
        <dbReference type="SAM" id="Phobius"/>
    </source>
</evidence>
<organism evidence="2 3">
    <name type="scientific">Schleiferilactobacillus perolens DSM 12744</name>
    <dbReference type="NCBI Taxonomy" id="1423792"/>
    <lineage>
        <taxon>Bacteria</taxon>
        <taxon>Bacillati</taxon>
        <taxon>Bacillota</taxon>
        <taxon>Bacilli</taxon>
        <taxon>Lactobacillales</taxon>
        <taxon>Lactobacillaceae</taxon>
        <taxon>Schleiferilactobacillus</taxon>
    </lineage>
</organism>
<feature type="transmembrane region" description="Helical" evidence="1">
    <location>
        <begin position="115"/>
        <end position="133"/>
    </location>
</feature>
<name>A0A0R1MS01_9LACO</name>
<protein>
    <submittedName>
        <fullName evidence="2">Uncharacterized protein</fullName>
    </submittedName>
</protein>